<dbReference type="PROSITE" id="PS51257">
    <property type="entry name" value="PROKAR_LIPOPROTEIN"/>
    <property type="match status" value="1"/>
</dbReference>
<organism evidence="3 4">
    <name type="scientific">Pseudokineococcus lusitanus</name>
    <dbReference type="NCBI Taxonomy" id="763993"/>
    <lineage>
        <taxon>Bacteria</taxon>
        <taxon>Bacillati</taxon>
        <taxon>Actinomycetota</taxon>
        <taxon>Actinomycetes</taxon>
        <taxon>Kineosporiales</taxon>
        <taxon>Kineosporiaceae</taxon>
        <taxon>Pseudokineococcus</taxon>
    </lineage>
</organism>
<evidence type="ECO:0000256" key="1">
    <source>
        <dbReference type="SAM" id="MobiDB-lite"/>
    </source>
</evidence>
<protein>
    <recommendedName>
        <fullName evidence="5">DUF4352 domain-containing protein</fullName>
    </recommendedName>
</protein>
<dbReference type="InParanoid" id="A0A3N1HTX3"/>
<feature type="region of interest" description="Disordered" evidence="1">
    <location>
        <begin position="29"/>
        <end position="86"/>
    </location>
</feature>
<comment type="caution">
    <text evidence="3">The sequence shown here is derived from an EMBL/GenBank/DDBJ whole genome shotgun (WGS) entry which is preliminary data.</text>
</comment>
<proteinExistence type="predicted"/>
<evidence type="ECO:0000313" key="3">
    <source>
        <dbReference type="EMBL" id="ROP45978.1"/>
    </source>
</evidence>
<keyword evidence="4" id="KW-1185">Reference proteome</keyword>
<feature type="compositionally biased region" description="Basic and acidic residues" evidence="1">
    <location>
        <begin position="42"/>
        <end position="68"/>
    </location>
</feature>
<dbReference type="EMBL" id="RJKN01000001">
    <property type="protein sequence ID" value="ROP45978.1"/>
    <property type="molecule type" value="Genomic_DNA"/>
</dbReference>
<keyword evidence="2" id="KW-0732">Signal</keyword>
<feature type="compositionally biased region" description="Acidic residues" evidence="1">
    <location>
        <begin position="69"/>
        <end position="83"/>
    </location>
</feature>
<dbReference type="AlphaFoldDB" id="A0A3N1HTX3"/>
<dbReference type="Proteomes" id="UP000276232">
    <property type="component" value="Unassembled WGS sequence"/>
</dbReference>
<evidence type="ECO:0008006" key="5">
    <source>
        <dbReference type="Google" id="ProtNLM"/>
    </source>
</evidence>
<dbReference type="RefSeq" id="WP_123378646.1">
    <property type="nucleotide sequence ID" value="NZ_RJKN01000001.1"/>
</dbReference>
<accession>A0A3N1HTX3</accession>
<evidence type="ECO:0000256" key="2">
    <source>
        <dbReference type="SAM" id="SignalP"/>
    </source>
</evidence>
<evidence type="ECO:0000313" key="4">
    <source>
        <dbReference type="Proteomes" id="UP000276232"/>
    </source>
</evidence>
<reference evidence="3 4" key="1">
    <citation type="journal article" date="2015" name="Stand. Genomic Sci.">
        <title>Genomic Encyclopedia of Bacterial and Archaeal Type Strains, Phase III: the genomes of soil and plant-associated and newly described type strains.</title>
        <authorList>
            <person name="Whitman W.B."/>
            <person name="Woyke T."/>
            <person name="Klenk H.P."/>
            <person name="Zhou Y."/>
            <person name="Lilburn T.G."/>
            <person name="Beck B.J."/>
            <person name="De Vos P."/>
            <person name="Vandamme P."/>
            <person name="Eisen J.A."/>
            <person name="Garrity G."/>
            <person name="Hugenholtz P."/>
            <person name="Kyrpides N.C."/>
        </authorList>
    </citation>
    <scope>NUCLEOTIDE SEQUENCE [LARGE SCALE GENOMIC DNA]</scope>
    <source>
        <strain evidence="3 4">CECT 7306</strain>
    </source>
</reference>
<sequence length="220" mass="23094">MTPRSRAAAVSLAVVLAGGLLAGCGAGRDLSDRSGGGLSMEPWRDRVDARDRGDDRAGAAEDAARSLEDCADPDDAAELEGDQGDVSVTVHVPADSSDDHVEDLEDFREDTDAGPVCWVVVEVDNRDGTEVVDLPEVDVVAADGSRVTLQRASDVLSTWAERSDDDDAVARAVELITQTGGTVSPGQEGYLVLLAAEDLDDPRAAHVRLTDGGDVLTLER</sequence>
<name>A0A3N1HTX3_9ACTN</name>
<feature type="signal peptide" evidence="2">
    <location>
        <begin position="1"/>
        <end position="22"/>
    </location>
</feature>
<gene>
    <name evidence="3" type="ORF">EDC03_0594</name>
</gene>
<feature type="chain" id="PRO_5039210778" description="DUF4352 domain-containing protein" evidence="2">
    <location>
        <begin position="23"/>
        <end position="220"/>
    </location>
</feature>